<reference evidence="2" key="1">
    <citation type="submission" date="2022-07" db="EMBL/GenBank/DDBJ databases">
        <title>Chromosome-level genome of Muraenolepis orangiensis.</title>
        <authorList>
            <person name="Kim J."/>
        </authorList>
    </citation>
    <scope>NUCLEOTIDE SEQUENCE</scope>
    <source>
        <strain evidence="2">KU_S4_2022</strain>
        <tissue evidence="2">Muscle</tissue>
    </source>
</reference>
<evidence type="ECO:0000313" key="3">
    <source>
        <dbReference type="Proteomes" id="UP001148018"/>
    </source>
</evidence>
<comment type="caution">
    <text evidence="2">The sequence shown here is derived from an EMBL/GenBank/DDBJ whole genome shotgun (WGS) entry which is preliminary data.</text>
</comment>
<evidence type="ECO:0000256" key="1">
    <source>
        <dbReference type="SAM" id="MobiDB-lite"/>
    </source>
</evidence>
<dbReference type="Proteomes" id="UP001148018">
    <property type="component" value="Unassembled WGS sequence"/>
</dbReference>
<organism evidence="2 3">
    <name type="scientific">Muraenolepis orangiensis</name>
    <name type="common">Patagonian moray cod</name>
    <dbReference type="NCBI Taxonomy" id="630683"/>
    <lineage>
        <taxon>Eukaryota</taxon>
        <taxon>Metazoa</taxon>
        <taxon>Chordata</taxon>
        <taxon>Craniata</taxon>
        <taxon>Vertebrata</taxon>
        <taxon>Euteleostomi</taxon>
        <taxon>Actinopterygii</taxon>
        <taxon>Neopterygii</taxon>
        <taxon>Teleostei</taxon>
        <taxon>Neoteleostei</taxon>
        <taxon>Acanthomorphata</taxon>
        <taxon>Zeiogadaria</taxon>
        <taxon>Gadariae</taxon>
        <taxon>Gadiformes</taxon>
        <taxon>Muraenolepidoidei</taxon>
        <taxon>Muraenolepididae</taxon>
        <taxon>Muraenolepis</taxon>
    </lineage>
</organism>
<dbReference type="EMBL" id="JANIIK010000117">
    <property type="protein sequence ID" value="KAJ3586869.1"/>
    <property type="molecule type" value="Genomic_DNA"/>
</dbReference>
<proteinExistence type="predicted"/>
<sequence>MNVNIPRDIFAAYLNQTAHNTSHGVVVSQLEDGEPYLLARCGLVMSAQQVDVSPHSRPTIRAGESPRIPAFPPTPPSNGFWDSPGFGFDRLDWRVKLHYVSPSPKTVAGGQGVGERHDVL</sequence>
<keyword evidence="3" id="KW-1185">Reference proteome</keyword>
<gene>
    <name evidence="2" type="ORF">NHX12_013261</name>
</gene>
<protein>
    <submittedName>
        <fullName evidence="2">Uncharacterized protein</fullName>
    </submittedName>
</protein>
<name>A0A9Q0I5R5_9TELE</name>
<accession>A0A9Q0I5R5</accession>
<evidence type="ECO:0000313" key="2">
    <source>
        <dbReference type="EMBL" id="KAJ3586869.1"/>
    </source>
</evidence>
<dbReference type="AlphaFoldDB" id="A0A9Q0I5R5"/>
<feature type="region of interest" description="Disordered" evidence="1">
    <location>
        <begin position="52"/>
        <end position="76"/>
    </location>
</feature>